<dbReference type="OrthoDB" id="5850198at2759"/>
<evidence type="ECO:0000259" key="6">
    <source>
        <dbReference type="PROSITE" id="PS50929"/>
    </source>
</evidence>
<organism evidence="7 8">
    <name type="scientific">Oesophagostomum dentatum</name>
    <name type="common">Nodular worm</name>
    <dbReference type="NCBI Taxonomy" id="61180"/>
    <lineage>
        <taxon>Eukaryota</taxon>
        <taxon>Metazoa</taxon>
        <taxon>Ecdysozoa</taxon>
        <taxon>Nematoda</taxon>
        <taxon>Chromadorea</taxon>
        <taxon>Rhabditida</taxon>
        <taxon>Rhabditina</taxon>
        <taxon>Rhabditomorpha</taxon>
        <taxon>Strongyloidea</taxon>
        <taxon>Strongylidae</taxon>
        <taxon>Oesophagostomum</taxon>
    </lineage>
</organism>
<evidence type="ECO:0000256" key="3">
    <source>
        <dbReference type="ARBA" id="ARBA00022989"/>
    </source>
</evidence>
<dbReference type="PANTHER" id="PTHR24221:SF617">
    <property type="entry name" value="P-GLYCOPROTEIN RELATED"/>
    <property type="match status" value="1"/>
</dbReference>
<dbReference type="AlphaFoldDB" id="A0A0B1S056"/>
<evidence type="ECO:0000256" key="2">
    <source>
        <dbReference type="ARBA" id="ARBA00022692"/>
    </source>
</evidence>
<comment type="subcellular location">
    <subcellularLocation>
        <location evidence="1">Membrane</location>
        <topology evidence="1">Multi-pass membrane protein</topology>
    </subcellularLocation>
</comment>
<gene>
    <name evidence="7" type="ORF">OESDEN_22056</name>
</gene>
<dbReference type="SUPFAM" id="SSF90123">
    <property type="entry name" value="ABC transporter transmembrane region"/>
    <property type="match status" value="1"/>
</dbReference>
<evidence type="ECO:0000256" key="5">
    <source>
        <dbReference type="SAM" id="Phobius"/>
    </source>
</evidence>
<keyword evidence="8" id="KW-1185">Reference proteome</keyword>
<evidence type="ECO:0000313" key="8">
    <source>
        <dbReference type="Proteomes" id="UP000053660"/>
    </source>
</evidence>
<evidence type="ECO:0000256" key="4">
    <source>
        <dbReference type="ARBA" id="ARBA00023136"/>
    </source>
</evidence>
<dbReference type="EMBL" id="KN609886">
    <property type="protein sequence ID" value="KHJ78324.1"/>
    <property type="molecule type" value="Genomic_DNA"/>
</dbReference>
<proteinExistence type="predicted"/>
<dbReference type="Proteomes" id="UP000053660">
    <property type="component" value="Unassembled WGS sequence"/>
</dbReference>
<name>A0A0B1S056_OESDE</name>
<feature type="transmembrane region" description="Helical" evidence="5">
    <location>
        <begin position="88"/>
        <end position="111"/>
    </location>
</feature>
<dbReference type="GO" id="GO:0005524">
    <property type="term" value="F:ATP binding"/>
    <property type="evidence" value="ECO:0007669"/>
    <property type="project" value="InterPro"/>
</dbReference>
<reference evidence="7 8" key="1">
    <citation type="submission" date="2014-03" db="EMBL/GenBank/DDBJ databases">
        <title>Draft genome of the hookworm Oesophagostomum dentatum.</title>
        <authorList>
            <person name="Mitreva M."/>
        </authorList>
    </citation>
    <scope>NUCLEOTIDE SEQUENCE [LARGE SCALE GENOMIC DNA]</scope>
    <source>
        <strain evidence="7 8">OD-Hann</strain>
    </source>
</reference>
<feature type="non-terminal residue" evidence="7">
    <location>
        <position position="1"/>
    </location>
</feature>
<sequence length="138" mass="15209">LLQIGFGGWSSESFSSSLRVGVLRSLLSQKAEFFDHPEHSNAACVSELASKPPDVQGCLDYRFMLMVNNLCAVCVCIALSVITCWPSGIAMTILITLFTASMWFTSSGVSFNMLKKAELDKTPEVCHFLNSFHLYADE</sequence>
<keyword evidence="2 5" id="KW-0812">Transmembrane</keyword>
<dbReference type="GO" id="GO:0140359">
    <property type="term" value="F:ABC-type transporter activity"/>
    <property type="evidence" value="ECO:0007669"/>
    <property type="project" value="InterPro"/>
</dbReference>
<dbReference type="Gene3D" id="1.20.1560.10">
    <property type="entry name" value="ABC transporter type 1, transmembrane domain"/>
    <property type="match status" value="1"/>
</dbReference>
<dbReference type="PANTHER" id="PTHR24221">
    <property type="entry name" value="ATP-BINDING CASSETTE SUB-FAMILY B"/>
    <property type="match status" value="1"/>
</dbReference>
<dbReference type="PROSITE" id="PS50929">
    <property type="entry name" value="ABC_TM1F"/>
    <property type="match status" value="1"/>
</dbReference>
<protein>
    <recommendedName>
        <fullName evidence="6">ABC transmembrane type-1 domain-containing protein</fullName>
    </recommendedName>
</protein>
<keyword evidence="3 5" id="KW-1133">Transmembrane helix</keyword>
<keyword evidence="4 5" id="KW-0472">Membrane</keyword>
<evidence type="ECO:0000313" key="7">
    <source>
        <dbReference type="EMBL" id="KHJ78324.1"/>
    </source>
</evidence>
<dbReference type="InterPro" id="IPR036640">
    <property type="entry name" value="ABC1_TM_sf"/>
</dbReference>
<feature type="domain" description="ABC transmembrane type-1" evidence="6">
    <location>
        <begin position="1"/>
        <end position="106"/>
    </location>
</feature>
<dbReference type="GO" id="GO:0016020">
    <property type="term" value="C:membrane"/>
    <property type="evidence" value="ECO:0007669"/>
    <property type="project" value="UniProtKB-SubCell"/>
</dbReference>
<evidence type="ECO:0000256" key="1">
    <source>
        <dbReference type="ARBA" id="ARBA00004141"/>
    </source>
</evidence>
<dbReference type="InterPro" id="IPR039421">
    <property type="entry name" value="Type_1_exporter"/>
</dbReference>
<dbReference type="Pfam" id="PF00664">
    <property type="entry name" value="ABC_membrane"/>
    <property type="match status" value="1"/>
</dbReference>
<feature type="transmembrane region" description="Helical" evidence="5">
    <location>
        <begin position="63"/>
        <end position="82"/>
    </location>
</feature>
<dbReference type="InterPro" id="IPR011527">
    <property type="entry name" value="ABC1_TM_dom"/>
</dbReference>
<accession>A0A0B1S056</accession>